<dbReference type="RefSeq" id="WP_008487790.1">
    <property type="nucleotide sequence ID" value="NZ_AMRG01000003.1"/>
</dbReference>
<dbReference type="EMBL" id="AMRG01000003">
    <property type="protein sequence ID" value="EKE85399.1"/>
    <property type="molecule type" value="Genomic_DNA"/>
</dbReference>
<dbReference type="NCBIfam" id="TIGR02532">
    <property type="entry name" value="IV_pilin_GFxxxE"/>
    <property type="match status" value="1"/>
</dbReference>
<organism evidence="3 4">
    <name type="scientific">Idiomarina xiamenensis 10-D-4</name>
    <dbReference type="NCBI Taxonomy" id="740709"/>
    <lineage>
        <taxon>Bacteria</taxon>
        <taxon>Pseudomonadati</taxon>
        <taxon>Pseudomonadota</taxon>
        <taxon>Gammaproteobacteria</taxon>
        <taxon>Alteromonadales</taxon>
        <taxon>Idiomarinaceae</taxon>
        <taxon>Idiomarina</taxon>
    </lineage>
</organism>
<sequence length="166" mass="17846">MLARGFTLIEIIVGIVVMAIIGTVVTAGMMPLFRQSVDPWQQVRAAELGQSLMNDIMARSYDENSDRSGGQLRCGENTAPSCSASMGPEAGESRADYNDVDDYHGLQACDAAIADILGNSLASDFSGFCVNVSVAETQSNRSKLIQIAVTTPTNEIIRFASYRGNW</sequence>
<dbReference type="STRING" id="740709.A10D4_03605"/>
<dbReference type="PATRIC" id="fig|740709.3.peg.726"/>
<dbReference type="InterPro" id="IPR012902">
    <property type="entry name" value="N_methyl_site"/>
</dbReference>
<dbReference type="Proteomes" id="UP000014115">
    <property type="component" value="Unassembled WGS sequence"/>
</dbReference>
<keyword evidence="2" id="KW-0472">Membrane</keyword>
<proteinExistence type="predicted"/>
<dbReference type="Pfam" id="PF07963">
    <property type="entry name" value="N_methyl"/>
    <property type="match status" value="1"/>
</dbReference>
<reference evidence="3 4" key="1">
    <citation type="journal article" date="2012" name="J. Bacteriol.">
        <title>Genome Sequence of Idiomarina xiamenensis Type Strain 10-D-4.</title>
        <authorList>
            <person name="Lai Q."/>
            <person name="Wang L."/>
            <person name="Wang W."/>
            <person name="Shao Z."/>
        </authorList>
    </citation>
    <scope>NUCLEOTIDE SEQUENCE [LARGE SCALE GENOMIC DNA]</scope>
    <source>
        <strain evidence="3 4">10-D-4</strain>
    </source>
</reference>
<evidence type="ECO:0000313" key="3">
    <source>
        <dbReference type="EMBL" id="EKE85399.1"/>
    </source>
</evidence>
<keyword evidence="2" id="KW-0812">Transmembrane</keyword>
<evidence type="ECO:0000256" key="1">
    <source>
        <dbReference type="SAM" id="MobiDB-lite"/>
    </source>
</evidence>
<gene>
    <name evidence="3" type="ORF">A10D4_03605</name>
</gene>
<feature type="transmembrane region" description="Helical" evidence="2">
    <location>
        <begin position="6"/>
        <end position="27"/>
    </location>
</feature>
<dbReference type="OrthoDB" id="5593857at2"/>
<dbReference type="PROSITE" id="PS00409">
    <property type="entry name" value="PROKAR_NTER_METHYL"/>
    <property type="match status" value="1"/>
</dbReference>
<comment type="caution">
    <text evidence="3">The sequence shown here is derived from an EMBL/GenBank/DDBJ whole genome shotgun (WGS) entry which is preliminary data.</text>
</comment>
<feature type="region of interest" description="Disordered" evidence="1">
    <location>
        <begin position="62"/>
        <end position="94"/>
    </location>
</feature>
<keyword evidence="4" id="KW-1185">Reference proteome</keyword>
<evidence type="ECO:0000313" key="4">
    <source>
        <dbReference type="Proteomes" id="UP000014115"/>
    </source>
</evidence>
<dbReference type="eggNOG" id="COG4967">
    <property type="taxonomic scope" value="Bacteria"/>
</dbReference>
<evidence type="ECO:0000256" key="2">
    <source>
        <dbReference type="SAM" id="Phobius"/>
    </source>
</evidence>
<name>K2KSK2_9GAMM</name>
<dbReference type="AlphaFoldDB" id="K2KSK2"/>
<accession>K2KSK2</accession>
<protein>
    <submittedName>
        <fullName evidence="3">Prepilin-type cleavage/methylation-like protein</fullName>
    </submittedName>
</protein>
<keyword evidence="2" id="KW-1133">Transmembrane helix</keyword>